<reference evidence="1" key="1">
    <citation type="submission" date="2020-08" db="EMBL/GenBank/DDBJ databases">
        <title>Multicomponent nature underlies the extraordinary mechanical properties of spider dragline silk.</title>
        <authorList>
            <person name="Kono N."/>
            <person name="Nakamura H."/>
            <person name="Mori M."/>
            <person name="Yoshida Y."/>
            <person name="Ohtoshi R."/>
            <person name="Malay A.D."/>
            <person name="Moran D.A.P."/>
            <person name="Tomita M."/>
            <person name="Numata K."/>
            <person name="Arakawa K."/>
        </authorList>
    </citation>
    <scope>NUCLEOTIDE SEQUENCE</scope>
</reference>
<dbReference type="Proteomes" id="UP000887013">
    <property type="component" value="Unassembled WGS sequence"/>
</dbReference>
<sequence length="113" mass="12921">MNSDSIWEFTECSNMAATGQRKDIRPLLQVRGDPLQKRKWPPPIGRTTEIQGRRWGLPSTCALLQVVGERSFSSPALTPRTLEKKREKRMDVQLRFLKKESALVELDSHVASM</sequence>
<dbReference type="EMBL" id="BMAW01076163">
    <property type="protein sequence ID" value="GFU00234.1"/>
    <property type="molecule type" value="Genomic_DNA"/>
</dbReference>
<evidence type="ECO:0000313" key="1">
    <source>
        <dbReference type="EMBL" id="GFU00234.1"/>
    </source>
</evidence>
<evidence type="ECO:0000313" key="2">
    <source>
        <dbReference type="Proteomes" id="UP000887013"/>
    </source>
</evidence>
<accession>A0A8X6UB64</accession>
<proteinExistence type="predicted"/>
<gene>
    <name evidence="1" type="ORF">NPIL_359801</name>
</gene>
<protein>
    <submittedName>
        <fullName evidence="1">Uncharacterized protein</fullName>
    </submittedName>
</protein>
<comment type="caution">
    <text evidence="1">The sequence shown here is derived from an EMBL/GenBank/DDBJ whole genome shotgun (WGS) entry which is preliminary data.</text>
</comment>
<name>A0A8X6UB64_NEPPI</name>
<keyword evidence="2" id="KW-1185">Reference proteome</keyword>
<dbReference type="AlphaFoldDB" id="A0A8X6UB64"/>
<organism evidence="1 2">
    <name type="scientific">Nephila pilipes</name>
    <name type="common">Giant wood spider</name>
    <name type="synonym">Nephila maculata</name>
    <dbReference type="NCBI Taxonomy" id="299642"/>
    <lineage>
        <taxon>Eukaryota</taxon>
        <taxon>Metazoa</taxon>
        <taxon>Ecdysozoa</taxon>
        <taxon>Arthropoda</taxon>
        <taxon>Chelicerata</taxon>
        <taxon>Arachnida</taxon>
        <taxon>Araneae</taxon>
        <taxon>Araneomorphae</taxon>
        <taxon>Entelegynae</taxon>
        <taxon>Araneoidea</taxon>
        <taxon>Nephilidae</taxon>
        <taxon>Nephila</taxon>
    </lineage>
</organism>